<reference evidence="9 11" key="2">
    <citation type="submission" date="2019-10" db="EMBL/GenBank/DDBJ databases">
        <authorList>
            <person name="Karimi E."/>
        </authorList>
    </citation>
    <scope>NUCLEOTIDE SEQUENCE [LARGE SCALE GENOMIC DNA]</scope>
    <source>
        <strain evidence="9">Sphingobacterium sp. 8BC</strain>
    </source>
</reference>
<dbReference type="InterPro" id="IPR013324">
    <property type="entry name" value="RNA_pol_sigma_r3/r4-like"/>
</dbReference>
<feature type="domain" description="RNA polymerase sigma factor 70 region 4 type 2" evidence="7">
    <location>
        <begin position="131"/>
        <end position="181"/>
    </location>
</feature>
<dbReference type="EMBL" id="UAUU01000011">
    <property type="protein sequence ID" value="SPZ91849.1"/>
    <property type="molecule type" value="Genomic_DNA"/>
</dbReference>
<dbReference type="InterPro" id="IPR013249">
    <property type="entry name" value="RNA_pol_sigma70_r4_t2"/>
</dbReference>
<dbReference type="InterPro" id="IPR013325">
    <property type="entry name" value="RNA_pol_sigma_r2"/>
</dbReference>
<dbReference type="GO" id="GO:0016987">
    <property type="term" value="F:sigma factor activity"/>
    <property type="evidence" value="ECO:0007669"/>
    <property type="project" value="UniProtKB-KW"/>
</dbReference>
<evidence type="ECO:0000256" key="5">
    <source>
        <dbReference type="ARBA" id="ARBA00023163"/>
    </source>
</evidence>
<dbReference type="GeneID" id="97182321"/>
<dbReference type="RefSeq" id="WP_070565798.1">
    <property type="nucleotide sequence ID" value="NZ_CP068086.1"/>
</dbReference>
<accession>A0A653ZCG4</accession>
<reference evidence="8 10" key="1">
    <citation type="submission" date="2018-06" db="EMBL/GenBank/DDBJ databases">
        <authorList>
            <consortium name="Pathogen Informatics"/>
            <person name="Doyle S."/>
        </authorList>
    </citation>
    <scope>NUCLEOTIDE SEQUENCE [LARGE SCALE GENOMIC DNA]</scope>
    <source>
        <strain evidence="8 10">NCTC11343</strain>
    </source>
</reference>
<dbReference type="SUPFAM" id="SSF88946">
    <property type="entry name" value="Sigma2 domain of RNA polymerase sigma factors"/>
    <property type="match status" value="1"/>
</dbReference>
<keyword evidence="4" id="KW-0238">DNA-binding</keyword>
<dbReference type="NCBIfam" id="TIGR02937">
    <property type="entry name" value="sigma70-ECF"/>
    <property type="match status" value="1"/>
</dbReference>
<evidence type="ECO:0000256" key="4">
    <source>
        <dbReference type="ARBA" id="ARBA00023125"/>
    </source>
</evidence>
<dbReference type="PANTHER" id="PTHR43133">
    <property type="entry name" value="RNA POLYMERASE ECF-TYPE SIGMA FACTO"/>
    <property type="match status" value="1"/>
</dbReference>
<dbReference type="PANTHER" id="PTHR43133:SF8">
    <property type="entry name" value="RNA POLYMERASE SIGMA FACTOR HI_1459-RELATED"/>
    <property type="match status" value="1"/>
</dbReference>
<evidence type="ECO:0000313" key="9">
    <source>
        <dbReference type="EMBL" id="VXC52011.1"/>
    </source>
</evidence>
<dbReference type="AlphaFoldDB" id="A0A2X2LEQ3"/>
<evidence type="ECO:0000259" key="6">
    <source>
        <dbReference type="Pfam" id="PF04542"/>
    </source>
</evidence>
<dbReference type="InterPro" id="IPR014284">
    <property type="entry name" value="RNA_pol_sigma-70_dom"/>
</dbReference>
<dbReference type="GO" id="GO:0003677">
    <property type="term" value="F:DNA binding"/>
    <property type="evidence" value="ECO:0007669"/>
    <property type="project" value="UniProtKB-KW"/>
</dbReference>
<protein>
    <submittedName>
        <fullName evidence="8">RNA polymerase sigma factor sigM</fullName>
    </submittedName>
    <submittedName>
        <fullName evidence="9">Sigma-70 family RNA polymerase sigma factor</fullName>
    </submittedName>
</protein>
<keyword evidence="2" id="KW-0805">Transcription regulation</keyword>
<evidence type="ECO:0000313" key="10">
    <source>
        <dbReference type="Proteomes" id="UP000251241"/>
    </source>
</evidence>
<dbReference type="InterPro" id="IPR039425">
    <property type="entry name" value="RNA_pol_sigma-70-like"/>
</dbReference>
<evidence type="ECO:0000313" key="8">
    <source>
        <dbReference type="EMBL" id="SPZ91849.1"/>
    </source>
</evidence>
<dbReference type="GO" id="GO:0006352">
    <property type="term" value="P:DNA-templated transcription initiation"/>
    <property type="evidence" value="ECO:0007669"/>
    <property type="project" value="InterPro"/>
</dbReference>
<dbReference type="InterPro" id="IPR036388">
    <property type="entry name" value="WH-like_DNA-bd_sf"/>
</dbReference>
<keyword evidence="3" id="KW-0731">Sigma factor</keyword>
<dbReference type="Proteomes" id="UP000432350">
    <property type="component" value="Unassembled WGS sequence"/>
</dbReference>
<keyword evidence="5" id="KW-0804">Transcription</keyword>
<dbReference type="EMBL" id="CABWMV010000006">
    <property type="protein sequence ID" value="VXC52011.1"/>
    <property type="molecule type" value="Genomic_DNA"/>
</dbReference>
<accession>A0A2X2LEQ3</accession>
<dbReference type="Proteomes" id="UP000251241">
    <property type="component" value="Unassembled WGS sequence"/>
</dbReference>
<evidence type="ECO:0000313" key="11">
    <source>
        <dbReference type="Proteomes" id="UP000432350"/>
    </source>
</evidence>
<evidence type="ECO:0000256" key="1">
    <source>
        <dbReference type="ARBA" id="ARBA00010641"/>
    </source>
</evidence>
<evidence type="ECO:0000256" key="3">
    <source>
        <dbReference type="ARBA" id="ARBA00023082"/>
    </source>
</evidence>
<dbReference type="Gene3D" id="1.10.1740.10">
    <property type="match status" value="1"/>
</dbReference>
<name>A0A2X2LEQ3_SPHMU</name>
<dbReference type="Gene3D" id="1.10.10.10">
    <property type="entry name" value="Winged helix-like DNA-binding domain superfamily/Winged helix DNA-binding domain"/>
    <property type="match status" value="1"/>
</dbReference>
<comment type="similarity">
    <text evidence="1">Belongs to the sigma-70 factor family. ECF subfamily.</text>
</comment>
<dbReference type="InterPro" id="IPR007627">
    <property type="entry name" value="RNA_pol_sigma70_r2"/>
</dbReference>
<dbReference type="Pfam" id="PF08281">
    <property type="entry name" value="Sigma70_r4_2"/>
    <property type="match status" value="1"/>
</dbReference>
<organism evidence="8 10">
    <name type="scientific">Sphingobacterium multivorum</name>
    <dbReference type="NCBI Taxonomy" id="28454"/>
    <lineage>
        <taxon>Bacteria</taxon>
        <taxon>Pseudomonadati</taxon>
        <taxon>Bacteroidota</taxon>
        <taxon>Sphingobacteriia</taxon>
        <taxon>Sphingobacteriales</taxon>
        <taxon>Sphingobacteriaceae</taxon>
        <taxon>Sphingobacterium</taxon>
    </lineage>
</organism>
<dbReference type="SUPFAM" id="SSF88659">
    <property type="entry name" value="Sigma3 and sigma4 domains of RNA polymerase sigma factors"/>
    <property type="match status" value="1"/>
</dbReference>
<gene>
    <name evidence="8" type="primary">sigM_3</name>
    <name evidence="8" type="ORF">NCTC11343_03892</name>
    <name evidence="9" type="ORF">SPHINGO8BC_140094</name>
</gene>
<sequence>MFAFKSSKIDTAQDHELLLHYQESMELQVLGDLYQRHTEMVYYVCLRYLQDSELSKDAVMNIFEELIYKVNKQEIKDFPRWLYVLSKNHCLMYLRSQKNKSQISLDEFVKFPGDVHQYEQYDEKEEQLTAMEGCLEKLPDKQQQSVRLFFLEEKCYKEISESTGYSLNEVKSYIQNGKRNLKNCMEAWNEQQ</sequence>
<feature type="domain" description="RNA polymerase sigma-70 region 2" evidence="6">
    <location>
        <begin position="33"/>
        <end position="98"/>
    </location>
</feature>
<evidence type="ECO:0000259" key="7">
    <source>
        <dbReference type="Pfam" id="PF08281"/>
    </source>
</evidence>
<evidence type="ECO:0000256" key="2">
    <source>
        <dbReference type="ARBA" id="ARBA00023015"/>
    </source>
</evidence>
<proteinExistence type="inferred from homology"/>
<dbReference type="Pfam" id="PF04542">
    <property type="entry name" value="Sigma70_r2"/>
    <property type="match status" value="1"/>
</dbReference>